<feature type="transmembrane region" description="Helical" evidence="2">
    <location>
        <begin position="271"/>
        <end position="290"/>
    </location>
</feature>
<protein>
    <recommendedName>
        <fullName evidence="3">HTH cro/C1-type domain-containing protein</fullName>
    </recommendedName>
</protein>
<feature type="transmembrane region" description="Helical" evidence="2">
    <location>
        <begin position="223"/>
        <end position="245"/>
    </location>
</feature>
<feature type="transmembrane region" description="Helical" evidence="2">
    <location>
        <begin position="195"/>
        <end position="217"/>
    </location>
</feature>
<dbReference type="InterPro" id="IPR036259">
    <property type="entry name" value="MFS_trans_sf"/>
</dbReference>
<gene>
    <name evidence="4" type="ORF">AALO17_02930</name>
</gene>
<feature type="transmembrane region" description="Helical" evidence="2">
    <location>
        <begin position="302"/>
        <end position="322"/>
    </location>
</feature>
<dbReference type="KEGG" id="fro:AALO17_02930"/>
<dbReference type="Proteomes" id="UP000069771">
    <property type="component" value="Chromosome"/>
</dbReference>
<dbReference type="SMART" id="SM00530">
    <property type="entry name" value="HTH_XRE"/>
    <property type="match status" value="1"/>
</dbReference>
<dbReference type="InterPro" id="IPR010982">
    <property type="entry name" value="Lambda_DNA-bd_dom_sf"/>
</dbReference>
<dbReference type="GeneID" id="78477169"/>
<dbReference type="PANTHER" id="PTHR46558">
    <property type="entry name" value="TRACRIPTIONAL REGULATORY PROTEIN-RELATED-RELATED"/>
    <property type="match status" value="1"/>
</dbReference>
<sequence length="333" mass="36773">MIFAEKIITLRKRNGWSQEDLAARVNVSRQAVAKWEASQSIPSLDKIVQLSLVFGVTTDYLLKEEEEEISVTQDSPESSIRHVTLQEAGSYLETRRPAAWVCAIATALCILSPVTVIALGAFSEYGHIHISENTAGAIGLIVLLLMVGIAVGLFIWNDQVRNKPWEFLEHDPFVLDYGVRGLVKEQQTAFAPGKLALTIIGVILLILSPVAIFGAIFTDKDLYMALSVCVTLILVAAGVFLLILADIPSEAADRLLQEGDYTPDKKRSNSVLGPLSGAYWLIATAIYLLWSFRTENWGTTWMVWPVAGLLFAALRTIVEAVMKNRGETQERIR</sequence>
<feature type="domain" description="HTH cro/C1-type" evidence="3">
    <location>
        <begin position="7"/>
        <end position="61"/>
    </location>
</feature>
<keyword evidence="2" id="KW-0812">Transmembrane</keyword>
<dbReference type="PATRIC" id="fig|1702221.3.peg.280"/>
<proteinExistence type="predicted"/>
<feature type="transmembrane region" description="Helical" evidence="2">
    <location>
        <begin position="134"/>
        <end position="156"/>
    </location>
</feature>
<accession>A0A140DS00</accession>
<dbReference type="STRING" id="1702221.AALO17_02930"/>
<evidence type="ECO:0000313" key="5">
    <source>
        <dbReference type="Proteomes" id="UP000069771"/>
    </source>
</evidence>
<dbReference type="SUPFAM" id="SSF47413">
    <property type="entry name" value="lambda repressor-like DNA-binding domains"/>
    <property type="match status" value="1"/>
</dbReference>
<feature type="transmembrane region" description="Helical" evidence="2">
    <location>
        <begin position="98"/>
        <end position="122"/>
    </location>
</feature>
<dbReference type="SUPFAM" id="SSF103473">
    <property type="entry name" value="MFS general substrate transporter"/>
    <property type="match status" value="1"/>
</dbReference>
<keyword evidence="1" id="KW-0238">DNA-binding</keyword>
<evidence type="ECO:0000313" key="4">
    <source>
        <dbReference type="EMBL" id="AMK53427.1"/>
    </source>
</evidence>
<dbReference type="PANTHER" id="PTHR46558:SF4">
    <property type="entry name" value="DNA-BIDING PHAGE PROTEIN"/>
    <property type="match status" value="1"/>
</dbReference>
<dbReference type="InterPro" id="IPR001387">
    <property type="entry name" value="Cro/C1-type_HTH"/>
</dbReference>
<evidence type="ECO:0000259" key="3">
    <source>
        <dbReference type="PROSITE" id="PS50943"/>
    </source>
</evidence>
<dbReference type="AlphaFoldDB" id="A0A140DS00"/>
<dbReference type="PROSITE" id="PS50943">
    <property type="entry name" value="HTH_CROC1"/>
    <property type="match status" value="1"/>
</dbReference>
<reference evidence="4 5" key="1">
    <citation type="journal article" date="2016" name="Gut Pathog.">
        <title>Whole genome sequencing of "Faecalibaculum rodentium" ALO17, isolated from C57BL/6J laboratory mouse feces.</title>
        <authorList>
            <person name="Lim S."/>
            <person name="Chang D.H."/>
            <person name="Ahn S."/>
            <person name="Kim B.C."/>
        </authorList>
    </citation>
    <scope>NUCLEOTIDE SEQUENCE [LARGE SCALE GENOMIC DNA]</scope>
    <source>
        <strain evidence="4 5">Alo17</strain>
    </source>
</reference>
<dbReference type="OrthoDB" id="9815852at2"/>
<dbReference type="EMBL" id="CP011391">
    <property type="protein sequence ID" value="AMK53427.1"/>
    <property type="molecule type" value="Genomic_DNA"/>
</dbReference>
<evidence type="ECO:0000256" key="1">
    <source>
        <dbReference type="ARBA" id="ARBA00023125"/>
    </source>
</evidence>
<keyword evidence="5" id="KW-1185">Reference proteome</keyword>
<keyword evidence="2" id="KW-1133">Transmembrane helix</keyword>
<evidence type="ECO:0000256" key="2">
    <source>
        <dbReference type="SAM" id="Phobius"/>
    </source>
</evidence>
<dbReference type="RefSeq" id="WP_067554527.1">
    <property type="nucleotide sequence ID" value="NZ_CP011391.1"/>
</dbReference>
<dbReference type="Gene3D" id="1.10.260.40">
    <property type="entry name" value="lambda repressor-like DNA-binding domains"/>
    <property type="match status" value="1"/>
</dbReference>
<name>A0A140DS00_9FIRM</name>
<organism evidence="4 5">
    <name type="scientific">Faecalibaculum rodentium</name>
    <dbReference type="NCBI Taxonomy" id="1702221"/>
    <lineage>
        <taxon>Bacteria</taxon>
        <taxon>Bacillati</taxon>
        <taxon>Bacillota</taxon>
        <taxon>Erysipelotrichia</taxon>
        <taxon>Erysipelotrichales</taxon>
        <taxon>Erysipelotrichaceae</taxon>
        <taxon>Faecalibaculum</taxon>
    </lineage>
</organism>
<dbReference type="CDD" id="cd00093">
    <property type="entry name" value="HTH_XRE"/>
    <property type="match status" value="1"/>
</dbReference>
<dbReference type="Pfam" id="PF01381">
    <property type="entry name" value="HTH_3"/>
    <property type="match status" value="1"/>
</dbReference>
<dbReference type="GO" id="GO:0003677">
    <property type="term" value="F:DNA binding"/>
    <property type="evidence" value="ECO:0007669"/>
    <property type="project" value="UniProtKB-KW"/>
</dbReference>
<keyword evidence="2" id="KW-0472">Membrane</keyword>
<dbReference type="Gene3D" id="1.20.1250.20">
    <property type="entry name" value="MFS general substrate transporter like domains"/>
    <property type="match status" value="1"/>
</dbReference>